<protein>
    <recommendedName>
        <fullName evidence="5">MARVEL domain-containing protein</fullName>
    </recommendedName>
</protein>
<feature type="transmembrane region" description="Helical" evidence="2">
    <location>
        <begin position="165"/>
        <end position="189"/>
    </location>
</feature>
<feature type="compositionally biased region" description="Basic and acidic residues" evidence="1">
    <location>
        <begin position="268"/>
        <end position="279"/>
    </location>
</feature>
<feature type="transmembrane region" description="Helical" evidence="2">
    <location>
        <begin position="86"/>
        <end position="109"/>
    </location>
</feature>
<keyword evidence="2" id="KW-1133">Transmembrane helix</keyword>
<evidence type="ECO:0000313" key="3">
    <source>
        <dbReference type="EMBL" id="KAL1406041.1"/>
    </source>
</evidence>
<dbReference type="EMBL" id="JBBXJM010000006">
    <property type="protein sequence ID" value="KAL1406041.1"/>
    <property type="molecule type" value="Genomic_DNA"/>
</dbReference>
<sequence length="403" mass="43857">MRPSVTTLTFGIAKQNNKPNLRAPQKQHVVSSQPTTMNRLKSAFSSGASKVTGAFEREGSTLQQLGNAEHEEQPILNEPTITRAQIVIHGAVMFLTFIAICTMGAVAGFQSKWLKTVSGGTGFTLFLLLLSFILSCILLTIPIVYDRWDRLKRSAQFLSQPRSKLILGIFGAILMLIAAFIVTISAWGAKGCKNPDNDPHEKLGDDFKHGLKGWCTTKKASAIFDWFALGGWGALVALAGIEFRNDRQVTRHREPSFVPPQSPTGEEGTQRYDPVRNNRGEDDDVFADKHEAYPLGPSGGASYRNFQADSAMARPSVDAYGAFDGDMPGAAPQRSSRTMQMAFQDPYADVRASVLADQGYAGGNSAPLYGVPEAGQLYGGSNDPYALPQSQSHSQPRPQPPRY</sequence>
<keyword evidence="2" id="KW-0472">Membrane</keyword>
<evidence type="ECO:0000313" key="4">
    <source>
        <dbReference type="Proteomes" id="UP001565368"/>
    </source>
</evidence>
<keyword evidence="4" id="KW-1185">Reference proteome</keyword>
<reference evidence="3 4" key="1">
    <citation type="submission" date="2023-08" db="EMBL/GenBank/DDBJ databases">
        <title>Annotated Genome Sequence of Vanrija albida AlHP1.</title>
        <authorList>
            <person name="Herzog R."/>
        </authorList>
    </citation>
    <scope>NUCLEOTIDE SEQUENCE [LARGE SCALE GENOMIC DNA]</scope>
    <source>
        <strain evidence="3 4">AlHP1</strain>
    </source>
</reference>
<gene>
    <name evidence="3" type="ORF">Q8F55_007724</name>
</gene>
<feature type="region of interest" description="Disordered" evidence="1">
    <location>
        <begin position="249"/>
        <end position="279"/>
    </location>
</feature>
<dbReference type="Proteomes" id="UP001565368">
    <property type="component" value="Unassembled WGS sequence"/>
</dbReference>
<feature type="transmembrane region" description="Helical" evidence="2">
    <location>
        <begin position="223"/>
        <end position="243"/>
    </location>
</feature>
<evidence type="ECO:0000256" key="2">
    <source>
        <dbReference type="SAM" id="Phobius"/>
    </source>
</evidence>
<feature type="region of interest" description="Disordered" evidence="1">
    <location>
        <begin position="359"/>
        <end position="403"/>
    </location>
</feature>
<dbReference type="GeneID" id="95988767"/>
<proteinExistence type="predicted"/>
<keyword evidence="2" id="KW-0812">Transmembrane</keyword>
<dbReference type="RefSeq" id="XP_069205985.1">
    <property type="nucleotide sequence ID" value="XM_069356144.1"/>
</dbReference>
<name>A0ABR3PUD0_9TREE</name>
<evidence type="ECO:0000256" key="1">
    <source>
        <dbReference type="SAM" id="MobiDB-lite"/>
    </source>
</evidence>
<organism evidence="3 4">
    <name type="scientific">Vanrija albida</name>
    <dbReference type="NCBI Taxonomy" id="181172"/>
    <lineage>
        <taxon>Eukaryota</taxon>
        <taxon>Fungi</taxon>
        <taxon>Dikarya</taxon>
        <taxon>Basidiomycota</taxon>
        <taxon>Agaricomycotina</taxon>
        <taxon>Tremellomycetes</taxon>
        <taxon>Trichosporonales</taxon>
        <taxon>Trichosporonaceae</taxon>
        <taxon>Vanrija</taxon>
    </lineage>
</organism>
<accession>A0ABR3PUD0</accession>
<feature type="transmembrane region" description="Helical" evidence="2">
    <location>
        <begin position="121"/>
        <end position="145"/>
    </location>
</feature>
<comment type="caution">
    <text evidence="3">The sequence shown here is derived from an EMBL/GenBank/DDBJ whole genome shotgun (WGS) entry which is preliminary data.</text>
</comment>
<evidence type="ECO:0008006" key="5">
    <source>
        <dbReference type="Google" id="ProtNLM"/>
    </source>
</evidence>